<feature type="transmembrane region" description="Helical" evidence="2">
    <location>
        <begin position="24"/>
        <end position="41"/>
    </location>
</feature>
<feature type="region of interest" description="Disordered" evidence="1">
    <location>
        <begin position="44"/>
        <end position="115"/>
    </location>
</feature>
<dbReference type="AlphaFoldDB" id="B6IGL0"/>
<evidence type="ECO:0000256" key="2">
    <source>
        <dbReference type="SAM" id="Phobius"/>
    </source>
</evidence>
<accession>B6IGL0</accession>
<keyword evidence="2" id="KW-0812">Transmembrane</keyword>
<dbReference type="HOGENOM" id="CLU_2111074_0_0_1"/>
<dbReference type="Proteomes" id="UP000008549">
    <property type="component" value="Unassembled WGS sequence"/>
</dbReference>
<keyword evidence="4" id="KW-1185">Reference proteome</keyword>
<evidence type="ECO:0000256" key="1">
    <source>
        <dbReference type="SAM" id="MobiDB-lite"/>
    </source>
</evidence>
<sequence>MQKFFISIRDSGIPKVRNSRKKPTILIILLQLCALPILIFCSKSQKKDTRKSAKNGKNGKMAPEKTKSKTGLATEEPNSNKGAEDKKEEDVKKDAQEAPAAEPEPVRKEIESETF</sequence>
<protein>
    <submittedName>
        <fullName evidence="3">Protein CBG25787</fullName>
    </submittedName>
</protein>
<gene>
    <name evidence="5" type="primary">msrp-9</name>
    <name evidence="3 5" type="ORF">CBG25787</name>
    <name evidence="3" type="ORF">CBG_25787</name>
</gene>
<dbReference type="WormBase" id="CBG25787">
    <property type="protein sequence ID" value="CBP39309"/>
    <property type="gene ID" value="WBGene00087201"/>
    <property type="gene designation" value="Cbr-msrp-9"/>
</dbReference>
<keyword evidence="2" id="KW-1133">Transmembrane helix</keyword>
<reference evidence="3 4" key="1">
    <citation type="journal article" date="2003" name="PLoS Biol.">
        <title>The genome sequence of Caenorhabditis briggsae: a platform for comparative genomics.</title>
        <authorList>
            <person name="Stein L.D."/>
            <person name="Bao Z."/>
            <person name="Blasiar D."/>
            <person name="Blumenthal T."/>
            <person name="Brent M.R."/>
            <person name="Chen N."/>
            <person name="Chinwalla A."/>
            <person name="Clarke L."/>
            <person name="Clee C."/>
            <person name="Coghlan A."/>
            <person name="Coulson A."/>
            <person name="D'Eustachio P."/>
            <person name="Fitch D.H."/>
            <person name="Fulton L.A."/>
            <person name="Fulton R.E."/>
            <person name="Griffiths-Jones S."/>
            <person name="Harris T.W."/>
            <person name="Hillier L.W."/>
            <person name="Kamath R."/>
            <person name="Kuwabara P.E."/>
            <person name="Mardis E.R."/>
            <person name="Marra M.A."/>
            <person name="Miner T.L."/>
            <person name="Minx P."/>
            <person name="Mullikin J.C."/>
            <person name="Plumb R.W."/>
            <person name="Rogers J."/>
            <person name="Schein J.E."/>
            <person name="Sohrmann M."/>
            <person name="Spieth J."/>
            <person name="Stajich J.E."/>
            <person name="Wei C."/>
            <person name="Willey D."/>
            <person name="Wilson R.K."/>
            <person name="Durbin R."/>
            <person name="Waterston R.H."/>
        </authorList>
    </citation>
    <scope>NUCLEOTIDE SEQUENCE [LARGE SCALE GENOMIC DNA]</scope>
    <source>
        <strain evidence="3 4">AF16</strain>
    </source>
</reference>
<organism evidence="3 4">
    <name type="scientific">Caenorhabditis briggsae</name>
    <dbReference type="NCBI Taxonomy" id="6238"/>
    <lineage>
        <taxon>Eukaryota</taxon>
        <taxon>Metazoa</taxon>
        <taxon>Ecdysozoa</taxon>
        <taxon>Nematoda</taxon>
        <taxon>Chromadorea</taxon>
        <taxon>Rhabditida</taxon>
        <taxon>Rhabditina</taxon>
        <taxon>Rhabditomorpha</taxon>
        <taxon>Rhabditoidea</taxon>
        <taxon>Rhabditidae</taxon>
        <taxon>Peloderinae</taxon>
        <taxon>Caenorhabditis</taxon>
    </lineage>
</organism>
<feature type="compositionally biased region" description="Basic and acidic residues" evidence="1">
    <location>
        <begin position="82"/>
        <end position="96"/>
    </location>
</feature>
<proteinExistence type="predicted"/>
<reference evidence="3 4" key="2">
    <citation type="journal article" date="2011" name="PLoS Genet.">
        <title>Caenorhabditis briggsae recombinant inbred line genotypes reveal inter-strain incompatibility and the evolution of recombination.</title>
        <authorList>
            <person name="Ross J.A."/>
            <person name="Koboldt D.C."/>
            <person name="Staisch J.E."/>
            <person name="Chamberlin H.M."/>
            <person name="Gupta B.P."/>
            <person name="Miller R.D."/>
            <person name="Baird S.E."/>
            <person name="Haag E.S."/>
        </authorList>
    </citation>
    <scope>NUCLEOTIDE SEQUENCE [LARGE SCALE GENOMIC DNA]</scope>
    <source>
        <strain evidence="3 4">AF16</strain>
    </source>
</reference>
<evidence type="ECO:0000313" key="4">
    <source>
        <dbReference type="Proteomes" id="UP000008549"/>
    </source>
</evidence>
<dbReference type="EMBL" id="HE600957">
    <property type="protein sequence ID" value="CAR99040.1"/>
    <property type="molecule type" value="Genomic_DNA"/>
</dbReference>
<evidence type="ECO:0000313" key="3">
    <source>
        <dbReference type="EMBL" id="CAR99040.1"/>
    </source>
</evidence>
<keyword evidence="2" id="KW-0472">Membrane</keyword>
<name>B6IGL0_CAEBR</name>
<feature type="compositionally biased region" description="Basic and acidic residues" evidence="1">
    <location>
        <begin position="104"/>
        <end position="115"/>
    </location>
</feature>
<evidence type="ECO:0000313" key="5">
    <source>
        <dbReference type="WormBase" id="CBG25787"/>
    </source>
</evidence>
<dbReference type="InParanoid" id="B6IGL0"/>